<evidence type="ECO:0000313" key="1">
    <source>
        <dbReference type="EMBL" id="CAI8607646.1"/>
    </source>
</evidence>
<organism evidence="1 2">
    <name type="scientific">Vicia faba</name>
    <name type="common">Broad bean</name>
    <name type="synonym">Faba vulgaris</name>
    <dbReference type="NCBI Taxonomy" id="3906"/>
    <lineage>
        <taxon>Eukaryota</taxon>
        <taxon>Viridiplantae</taxon>
        <taxon>Streptophyta</taxon>
        <taxon>Embryophyta</taxon>
        <taxon>Tracheophyta</taxon>
        <taxon>Spermatophyta</taxon>
        <taxon>Magnoliopsida</taxon>
        <taxon>eudicotyledons</taxon>
        <taxon>Gunneridae</taxon>
        <taxon>Pentapetalae</taxon>
        <taxon>rosids</taxon>
        <taxon>fabids</taxon>
        <taxon>Fabales</taxon>
        <taxon>Fabaceae</taxon>
        <taxon>Papilionoideae</taxon>
        <taxon>50 kb inversion clade</taxon>
        <taxon>NPAAA clade</taxon>
        <taxon>Hologalegina</taxon>
        <taxon>IRL clade</taxon>
        <taxon>Fabeae</taxon>
        <taxon>Vicia</taxon>
    </lineage>
</organism>
<evidence type="ECO:0000313" key="2">
    <source>
        <dbReference type="Proteomes" id="UP001157006"/>
    </source>
</evidence>
<keyword evidence="2" id="KW-1185">Reference proteome</keyword>
<dbReference type="PANTHER" id="PTHR33978:SF18">
    <property type="entry name" value="OS01G0656300 PROTEIN"/>
    <property type="match status" value="1"/>
</dbReference>
<dbReference type="EMBL" id="OX451739">
    <property type="protein sequence ID" value="CAI8607646.1"/>
    <property type="molecule type" value="Genomic_DNA"/>
</dbReference>
<dbReference type="PANTHER" id="PTHR33978">
    <property type="entry name" value="SERINE/THREONINE-KINASE"/>
    <property type="match status" value="1"/>
</dbReference>
<dbReference type="AlphaFoldDB" id="A0AAV1ABK3"/>
<proteinExistence type="predicted"/>
<reference evidence="1 2" key="1">
    <citation type="submission" date="2023-01" db="EMBL/GenBank/DDBJ databases">
        <authorList>
            <person name="Kreplak J."/>
        </authorList>
    </citation>
    <scope>NUCLEOTIDE SEQUENCE [LARGE SCALE GENOMIC DNA]</scope>
</reference>
<gene>
    <name evidence="1" type="ORF">VFH_IV047880</name>
</gene>
<protein>
    <submittedName>
        <fullName evidence="1">Uncharacterized protein</fullName>
    </submittedName>
</protein>
<name>A0AAV1ABK3_VICFA</name>
<sequence length="127" mass="14705">MSRSIGSKDFGEVKDARAIFPIWDCGSPLYDSCELATLSHIVERQMMEWPYLGGSKQIIAKVFDLDEVKISTGKAKGSSKWINLREFFEKILWKRKRNGKQRSTRKIVIEFFGFYGRFVCGRNEVLT</sequence>
<dbReference type="Proteomes" id="UP001157006">
    <property type="component" value="Chromosome 4"/>
</dbReference>
<accession>A0AAV1ABK3</accession>